<dbReference type="Proteomes" id="UP000251960">
    <property type="component" value="Chromosome 1"/>
</dbReference>
<proteinExistence type="predicted"/>
<dbReference type="EMBL" id="NCVQ01000001">
    <property type="protein sequence ID" value="PWZ56171.1"/>
    <property type="molecule type" value="Genomic_DNA"/>
</dbReference>
<comment type="caution">
    <text evidence="1">The sequence shown here is derived from an EMBL/GenBank/DDBJ whole genome shotgun (WGS) entry which is preliminary data.</text>
</comment>
<dbReference type="AlphaFoldDB" id="A0A317YE72"/>
<sequence>MAWTQLGALPTPSFSPLLAALFAPLIRPQLGLISWLLYTAPLVAAVKLEHRLEHPLPRALFAQRVTPRLH</sequence>
<gene>
    <name evidence="1" type="ORF">Zm00014a_036249</name>
</gene>
<name>A0A317YE72_MAIZE</name>
<protein>
    <submittedName>
        <fullName evidence="1">Uncharacterized protein</fullName>
    </submittedName>
</protein>
<evidence type="ECO:0000313" key="1">
    <source>
        <dbReference type="EMBL" id="PWZ56171.1"/>
    </source>
</evidence>
<organism evidence="1">
    <name type="scientific">Zea mays</name>
    <name type="common">Maize</name>
    <dbReference type="NCBI Taxonomy" id="4577"/>
    <lineage>
        <taxon>Eukaryota</taxon>
        <taxon>Viridiplantae</taxon>
        <taxon>Streptophyta</taxon>
        <taxon>Embryophyta</taxon>
        <taxon>Tracheophyta</taxon>
        <taxon>Spermatophyta</taxon>
        <taxon>Magnoliopsida</taxon>
        <taxon>Liliopsida</taxon>
        <taxon>Poales</taxon>
        <taxon>Poaceae</taxon>
        <taxon>PACMAD clade</taxon>
        <taxon>Panicoideae</taxon>
        <taxon>Andropogonodae</taxon>
        <taxon>Andropogoneae</taxon>
        <taxon>Tripsacinae</taxon>
        <taxon>Zea</taxon>
    </lineage>
</organism>
<reference evidence="1" key="1">
    <citation type="journal article" date="2018" name="Nat. Genet.">
        <title>Extensive intraspecific gene order and gene structural variations between Mo17 and other maize genomes.</title>
        <authorList>
            <person name="Sun S."/>
            <person name="Zhou Y."/>
            <person name="Chen J."/>
            <person name="Shi J."/>
            <person name="Zhao H."/>
            <person name="Zhao H."/>
            <person name="Song W."/>
            <person name="Zhang M."/>
            <person name="Cui Y."/>
            <person name="Dong X."/>
            <person name="Liu H."/>
            <person name="Ma X."/>
            <person name="Jiao Y."/>
            <person name="Wang B."/>
            <person name="Wei X."/>
            <person name="Stein J.C."/>
            <person name="Glaubitz J.C."/>
            <person name="Lu F."/>
            <person name="Yu G."/>
            <person name="Liang C."/>
            <person name="Fengler K."/>
            <person name="Li B."/>
            <person name="Rafalski A."/>
            <person name="Schnable P.S."/>
            <person name="Ware D.H."/>
            <person name="Buckler E.S."/>
            <person name="Lai J."/>
        </authorList>
    </citation>
    <scope>NUCLEOTIDE SEQUENCE [LARGE SCALE GENOMIC DNA]</scope>
    <source>
        <tissue evidence="1">Seedling</tissue>
    </source>
</reference>
<accession>A0A317YE72</accession>